<sequence>MEEDGKHKHKQPRGSSSSGAASGSSWKLDPAIERRLSGQSSFSFAEGTPETRNNNDDDDDVAVVAASSTPSPIFGLSRTTGLALPSYDMYSNIPELNSDNARRQESFSSLPVPNLGSQPHSRRQTPADAGWMETLDLTRLFFGLGKPRGQLDGFDESLTPLQTPEKGRRSKRSTPGSKHGQGGANLSSRLLEDEDEDSDHSFRETIEGIDGGKGSEPTDHSLAFDAHIRSRSGSWLSRLWNKHFDSRNYYNSEFRARDYESDYLALVPLSDPRLSKRWPLWVFVLLVVLFSASVFCGVFFFVQRQVAVNQGEIVTKTSSIHVNPLKPGDYHGSYTLDLEIDIPVHNQNYFPAKVSGGIGIYLYNYKGGEVSLDVAVPSRTTQIFTVNANASDFDSAVTSTIIGRCTFLQPHLLQFVLKGNFTTEVLFYPTQITQINTYAIVDCKIED</sequence>
<keyword evidence="2" id="KW-1133">Transmembrane helix</keyword>
<keyword evidence="4" id="KW-1185">Reference proteome</keyword>
<proteinExistence type="predicted"/>
<dbReference type="OrthoDB" id="508875at2759"/>
<feature type="region of interest" description="Disordered" evidence="1">
    <location>
        <begin position="151"/>
        <end position="197"/>
    </location>
</feature>
<feature type="compositionally biased region" description="Polar residues" evidence="1">
    <location>
        <begin position="106"/>
        <end position="119"/>
    </location>
</feature>
<feature type="compositionally biased region" description="Low complexity" evidence="1">
    <location>
        <begin position="14"/>
        <end position="25"/>
    </location>
</feature>
<dbReference type="STRING" id="1764295.A0A5B8MUS3"/>
<evidence type="ECO:0000313" key="4">
    <source>
        <dbReference type="Proteomes" id="UP000316726"/>
    </source>
</evidence>
<evidence type="ECO:0000256" key="1">
    <source>
        <dbReference type="SAM" id="MobiDB-lite"/>
    </source>
</evidence>
<dbReference type="InterPro" id="IPR009790">
    <property type="entry name" value="TMEM106"/>
</dbReference>
<name>A0A5B8MUS3_9CHLO</name>
<gene>
    <name evidence="3" type="ORF">A3770_13p68410</name>
</gene>
<protein>
    <submittedName>
        <fullName evidence="3">Uncharacterized protein</fullName>
    </submittedName>
</protein>
<feature type="region of interest" description="Disordered" evidence="1">
    <location>
        <begin position="98"/>
        <end position="129"/>
    </location>
</feature>
<evidence type="ECO:0000313" key="3">
    <source>
        <dbReference type="EMBL" id="QDZ24323.1"/>
    </source>
</evidence>
<reference evidence="3 4" key="1">
    <citation type="submission" date="2018-07" db="EMBL/GenBank/DDBJ databases">
        <title>The complete nuclear genome of the prasinophyte Chloropicon primus (CCMP1205).</title>
        <authorList>
            <person name="Pombert J.-F."/>
            <person name="Otis C."/>
            <person name="Turmel M."/>
            <person name="Lemieux C."/>
        </authorList>
    </citation>
    <scope>NUCLEOTIDE SEQUENCE [LARGE SCALE GENOMIC DNA]</scope>
    <source>
        <strain evidence="3 4">CCMP1205</strain>
    </source>
</reference>
<accession>A0A5B8MUS3</accession>
<keyword evidence="2" id="KW-0472">Membrane</keyword>
<organism evidence="3 4">
    <name type="scientific">Chloropicon primus</name>
    <dbReference type="NCBI Taxonomy" id="1764295"/>
    <lineage>
        <taxon>Eukaryota</taxon>
        <taxon>Viridiplantae</taxon>
        <taxon>Chlorophyta</taxon>
        <taxon>Chloropicophyceae</taxon>
        <taxon>Chloropicales</taxon>
        <taxon>Chloropicaceae</taxon>
        <taxon>Chloropicon</taxon>
    </lineage>
</organism>
<dbReference type="PANTHER" id="PTHR28556:SF4">
    <property type="entry name" value="TRANSMEMBRANE PROTEIN 106A"/>
    <property type="match status" value="1"/>
</dbReference>
<dbReference type="EMBL" id="CP031046">
    <property type="protein sequence ID" value="QDZ24323.1"/>
    <property type="molecule type" value="Genomic_DNA"/>
</dbReference>
<dbReference type="Proteomes" id="UP000316726">
    <property type="component" value="Chromosome 13"/>
</dbReference>
<keyword evidence="2" id="KW-0812">Transmembrane</keyword>
<evidence type="ECO:0000256" key="2">
    <source>
        <dbReference type="SAM" id="Phobius"/>
    </source>
</evidence>
<dbReference type="AlphaFoldDB" id="A0A5B8MUS3"/>
<dbReference type="PANTHER" id="PTHR28556">
    <property type="entry name" value="TRANSMEMBRANE PROTEIN 106B"/>
    <property type="match status" value="1"/>
</dbReference>
<feature type="transmembrane region" description="Helical" evidence="2">
    <location>
        <begin position="280"/>
        <end position="302"/>
    </location>
</feature>
<feature type="region of interest" description="Disordered" evidence="1">
    <location>
        <begin position="1"/>
        <end position="61"/>
    </location>
</feature>